<feature type="compositionally biased region" description="Polar residues" evidence="1">
    <location>
        <begin position="275"/>
        <end position="289"/>
    </location>
</feature>
<feature type="compositionally biased region" description="Polar residues" evidence="1">
    <location>
        <begin position="297"/>
        <end position="314"/>
    </location>
</feature>
<accession>A0ABQ5DYM2</accession>
<reference evidence="2" key="1">
    <citation type="journal article" date="2022" name="Int. J. Mol. Sci.">
        <title>Draft Genome of Tanacetum Coccineum: Genomic Comparison of Closely Related Tanacetum-Family Plants.</title>
        <authorList>
            <person name="Yamashiro T."/>
            <person name="Shiraishi A."/>
            <person name="Nakayama K."/>
            <person name="Satake H."/>
        </authorList>
    </citation>
    <scope>NUCLEOTIDE SEQUENCE</scope>
</reference>
<organism evidence="2 3">
    <name type="scientific">Tanacetum coccineum</name>
    <dbReference type="NCBI Taxonomy" id="301880"/>
    <lineage>
        <taxon>Eukaryota</taxon>
        <taxon>Viridiplantae</taxon>
        <taxon>Streptophyta</taxon>
        <taxon>Embryophyta</taxon>
        <taxon>Tracheophyta</taxon>
        <taxon>Spermatophyta</taxon>
        <taxon>Magnoliopsida</taxon>
        <taxon>eudicotyledons</taxon>
        <taxon>Gunneridae</taxon>
        <taxon>Pentapetalae</taxon>
        <taxon>asterids</taxon>
        <taxon>campanulids</taxon>
        <taxon>Asterales</taxon>
        <taxon>Asteraceae</taxon>
        <taxon>Asteroideae</taxon>
        <taxon>Anthemideae</taxon>
        <taxon>Anthemidinae</taxon>
        <taxon>Tanacetum</taxon>
    </lineage>
</organism>
<dbReference type="EMBL" id="BQNB010015778">
    <property type="protein sequence ID" value="GJT44017.1"/>
    <property type="molecule type" value="Genomic_DNA"/>
</dbReference>
<keyword evidence="3" id="KW-1185">Reference proteome</keyword>
<evidence type="ECO:0000313" key="3">
    <source>
        <dbReference type="Proteomes" id="UP001151760"/>
    </source>
</evidence>
<protein>
    <submittedName>
        <fullName evidence="2">Uncharacterized protein</fullName>
    </submittedName>
</protein>
<reference evidence="2" key="2">
    <citation type="submission" date="2022-01" db="EMBL/GenBank/DDBJ databases">
        <authorList>
            <person name="Yamashiro T."/>
            <person name="Shiraishi A."/>
            <person name="Satake H."/>
            <person name="Nakayama K."/>
        </authorList>
    </citation>
    <scope>NUCLEOTIDE SEQUENCE</scope>
</reference>
<evidence type="ECO:0000313" key="2">
    <source>
        <dbReference type="EMBL" id="GJT44017.1"/>
    </source>
</evidence>
<gene>
    <name evidence="2" type="ORF">Tco_0952732</name>
</gene>
<dbReference type="Proteomes" id="UP001151760">
    <property type="component" value="Unassembled WGS sequence"/>
</dbReference>
<feature type="region of interest" description="Disordered" evidence="1">
    <location>
        <begin position="265"/>
        <end position="314"/>
    </location>
</feature>
<name>A0ABQ5DYM2_9ASTR</name>
<evidence type="ECO:0000256" key="1">
    <source>
        <dbReference type="SAM" id="MobiDB-lite"/>
    </source>
</evidence>
<comment type="caution">
    <text evidence="2">The sequence shown here is derived from an EMBL/GenBank/DDBJ whole genome shotgun (WGS) entry which is preliminary data.</text>
</comment>
<sequence length="321" mass="36092">MIWSQNYPLVERKEGKRTFVTSDICLSQPPISQASESQHAEETEVTADVTQNIGDVPLESFHDADKSPYDTESEIKIVKRFKPTIDDEESLFTSVTKEHSVIGDESDLESMPMDEIGHPCLTPLMTDKLEEIVPSLVAETLKENLPKIISESLKIAILQIIAESVKEIIKPINKQFNTFNKLKAACFTKLHTGLKKDLKKKLEVSVRKEVHKGMETVKGKVDYCTTRVDQNTQHVQEMTTLIRDMVHILESASVFTKANAEGEKWDKASLDPSKAKQSTQIPDTTQGEHQSSEDQKVQVSQEPQTTEQVFQSSTDLVIHSL</sequence>
<proteinExistence type="predicted"/>